<comment type="caution">
    <text evidence="3">The sequence shown here is derived from an EMBL/GenBank/DDBJ whole genome shotgun (WGS) entry which is preliminary data.</text>
</comment>
<evidence type="ECO:0000313" key="3">
    <source>
        <dbReference type="EMBL" id="KKL20127.1"/>
    </source>
</evidence>
<accession>A0A0F9C1L4</accession>
<dbReference type="SUPFAM" id="SSF51055">
    <property type="entry name" value="Carbohydrate binding domain"/>
    <property type="match status" value="1"/>
</dbReference>
<organism evidence="3">
    <name type="scientific">marine sediment metagenome</name>
    <dbReference type="NCBI Taxonomy" id="412755"/>
    <lineage>
        <taxon>unclassified sequences</taxon>
        <taxon>metagenomes</taxon>
        <taxon>ecological metagenomes</taxon>
    </lineage>
</organism>
<reference evidence="3" key="1">
    <citation type="journal article" date="2015" name="Nature">
        <title>Complex archaea that bridge the gap between prokaryotes and eukaryotes.</title>
        <authorList>
            <person name="Spang A."/>
            <person name="Saw J.H."/>
            <person name="Jorgensen S.L."/>
            <person name="Zaremba-Niedzwiedzka K."/>
            <person name="Martijn J."/>
            <person name="Lind A.E."/>
            <person name="van Eijk R."/>
            <person name="Schleper C."/>
            <person name="Guy L."/>
            <person name="Ettema T.J."/>
        </authorList>
    </citation>
    <scope>NUCLEOTIDE SEQUENCE</scope>
</reference>
<dbReference type="Gene3D" id="2.10.10.20">
    <property type="entry name" value="Carbohydrate-binding module superfamily 5/12"/>
    <property type="match status" value="1"/>
</dbReference>
<evidence type="ECO:0000259" key="2">
    <source>
        <dbReference type="Pfam" id="PF02839"/>
    </source>
</evidence>
<dbReference type="GO" id="GO:0005975">
    <property type="term" value="P:carbohydrate metabolic process"/>
    <property type="evidence" value="ECO:0007669"/>
    <property type="project" value="InterPro"/>
</dbReference>
<dbReference type="GO" id="GO:0004553">
    <property type="term" value="F:hydrolase activity, hydrolyzing O-glycosyl compounds"/>
    <property type="evidence" value="ECO:0007669"/>
    <property type="project" value="InterPro"/>
</dbReference>
<feature type="domain" description="Chitin-binding type-3" evidence="2">
    <location>
        <begin position="22"/>
        <end position="44"/>
    </location>
</feature>
<dbReference type="EMBL" id="LAZR01038220">
    <property type="protein sequence ID" value="KKL20127.1"/>
    <property type="molecule type" value="Genomic_DNA"/>
</dbReference>
<dbReference type="InterPro" id="IPR036573">
    <property type="entry name" value="CBM_sf_5/12"/>
</dbReference>
<proteinExistence type="predicted"/>
<keyword evidence="1" id="KW-0378">Hydrolase</keyword>
<dbReference type="Pfam" id="PF02839">
    <property type="entry name" value="CBM_5_12"/>
    <property type="match status" value="1"/>
</dbReference>
<dbReference type="InterPro" id="IPR003610">
    <property type="entry name" value="CBM5/12"/>
</dbReference>
<dbReference type="GO" id="GO:0030246">
    <property type="term" value="F:carbohydrate binding"/>
    <property type="evidence" value="ECO:0007669"/>
    <property type="project" value="InterPro"/>
</dbReference>
<gene>
    <name evidence="3" type="ORF">LCGC14_2458600</name>
</gene>
<name>A0A0F9C1L4_9ZZZZ</name>
<dbReference type="GO" id="GO:0005576">
    <property type="term" value="C:extracellular region"/>
    <property type="evidence" value="ECO:0007669"/>
    <property type="project" value="InterPro"/>
</dbReference>
<dbReference type="AlphaFoldDB" id="A0A0F9C1L4"/>
<evidence type="ECO:0000256" key="1">
    <source>
        <dbReference type="ARBA" id="ARBA00022801"/>
    </source>
</evidence>
<protein>
    <recommendedName>
        <fullName evidence="2">Chitin-binding type-3 domain-containing protein</fullName>
    </recommendedName>
</protein>
<sequence length="56" mass="6018">MYPGGDGGGNGVVDNACSEANEWSSSTRYAVGDSVTYQGNLYERDFTGWNFIKNCG</sequence>